<sequence length="550" mass="59278">MQLHSEFSSPQAAPGGFSFSGKCWTPSNVAVDFSQAGLEKIVSAVREAIFVIRAPSGAVGAVSGTVSLTPVAQANQWDLVGYLPPLYPEWLGDRSFCEVHGTRFPYVTGAMANGIATTAIVKEMARIGALGFFGSAGLSLGRVEEALKDLNATIGERAAWGMNFIHSPQEPKLEEAIADLYIRNGVKRVEAAAFMSLTPSIVRCALAGIRRNPDGSIHRERFVFAKISRPEVAKPFLMPAPRNIVDGLVARGLLTAEEAELSKFVPVAEDIIVESDSGGHTDNRPLGVLFPIIASLRDQIAAEQGYARPIRVGAAGGLGCPNAVAAAFSLGAAFVVTGTVNQACVESGLDASGKEMLAKADMADVIMAPAADMFEMGVEVQVLRRGTMFATRARKLYDLYRTYPSMDAIPAEERTRVESQMLKATFDEAWASTRDYWQSRDPEEVQRAEADPKHKMALVFRAYLGQSSRWAIAGQPDRAADFQIWCGPAMGAFNRWVEGSFMEAPENRKVAQVALNLLEGAAVITRAQALRVVGAPVPAKAFEFRPRPLA</sequence>
<evidence type="ECO:0000313" key="3">
    <source>
        <dbReference type="Proteomes" id="UP000321595"/>
    </source>
</evidence>
<dbReference type="CDD" id="cd04742">
    <property type="entry name" value="NPD_FabD"/>
    <property type="match status" value="1"/>
</dbReference>
<evidence type="ECO:0000259" key="1">
    <source>
        <dbReference type="Pfam" id="PF21607"/>
    </source>
</evidence>
<dbReference type="Pfam" id="PF03060">
    <property type="entry name" value="NMO"/>
    <property type="match status" value="1"/>
</dbReference>
<accession>A0A5B8XXH3</accession>
<evidence type="ECO:0000313" key="2">
    <source>
        <dbReference type="EMBL" id="QED29851.1"/>
    </source>
</evidence>
<dbReference type="Proteomes" id="UP000321595">
    <property type="component" value="Chromosome"/>
</dbReference>
<dbReference type="OrthoDB" id="9808564at2"/>
<dbReference type="RefSeq" id="WP_146963084.1">
    <property type="nucleotide sequence ID" value="NZ_CP042467.1"/>
</dbReference>
<gene>
    <name evidence="2" type="ORF">FRD01_21975</name>
</gene>
<dbReference type="InterPro" id="IPR013785">
    <property type="entry name" value="Aldolase_TIM"/>
</dbReference>
<dbReference type="EMBL" id="CP042467">
    <property type="protein sequence ID" value="QED29851.1"/>
    <property type="molecule type" value="Genomic_DNA"/>
</dbReference>
<dbReference type="PANTHER" id="PTHR32332:SF20">
    <property type="entry name" value="2-NITROPROPANE DIOXYGENASE-LIKE PROTEIN"/>
    <property type="match status" value="1"/>
</dbReference>
<keyword evidence="3" id="KW-1185">Reference proteome</keyword>
<dbReference type="NCBIfam" id="TIGR02814">
    <property type="entry name" value="pfaD_fam"/>
    <property type="match status" value="1"/>
</dbReference>
<dbReference type="AlphaFoldDB" id="A0A5B8XXH3"/>
<proteinExistence type="predicted"/>
<dbReference type="SUPFAM" id="SSF51412">
    <property type="entry name" value="Inosine monophosphate dehydrogenase (IMPDH)"/>
    <property type="match status" value="1"/>
</dbReference>
<dbReference type="Pfam" id="PF21607">
    <property type="entry name" value="FabD_helical_ins"/>
    <property type="match status" value="1"/>
</dbReference>
<dbReference type="KEGG" id="bbae:FRD01_21975"/>
<name>A0A5B8XXH3_9DELT</name>
<feature type="domain" description="[Acyl-carrier-protein] S-malonyltransferase-like inserted helical" evidence="1">
    <location>
        <begin position="403"/>
        <end position="482"/>
    </location>
</feature>
<dbReference type="InterPro" id="IPR049489">
    <property type="entry name" value="FabD-like_helical_ins"/>
</dbReference>
<dbReference type="Gene3D" id="3.20.20.70">
    <property type="entry name" value="Aldolase class I"/>
    <property type="match status" value="2"/>
</dbReference>
<organism evidence="2 3">
    <name type="scientific">Microvenator marinus</name>
    <dbReference type="NCBI Taxonomy" id="2600177"/>
    <lineage>
        <taxon>Bacteria</taxon>
        <taxon>Deltaproteobacteria</taxon>
        <taxon>Bradymonadales</taxon>
        <taxon>Microvenatoraceae</taxon>
        <taxon>Microvenator</taxon>
    </lineage>
</organism>
<reference evidence="2 3" key="1">
    <citation type="submission" date="2019-08" db="EMBL/GenBank/DDBJ databases">
        <authorList>
            <person name="Liang Q."/>
        </authorList>
    </citation>
    <scope>NUCLEOTIDE SEQUENCE [LARGE SCALE GENOMIC DNA]</scope>
    <source>
        <strain evidence="2 3">V1718</strain>
    </source>
</reference>
<protein>
    <submittedName>
        <fullName evidence="2">PfaD family polyunsaturated fatty acid/polyketide biosynthesis protein</fullName>
    </submittedName>
</protein>
<dbReference type="PANTHER" id="PTHR32332">
    <property type="entry name" value="2-NITROPROPANE DIOXYGENASE"/>
    <property type="match status" value="1"/>
</dbReference>
<dbReference type="InterPro" id="IPR014179">
    <property type="entry name" value="PfaD-like_TIM-barrel"/>
</dbReference>